<dbReference type="Proteomes" id="UP000294543">
    <property type="component" value="Unassembled WGS sequence"/>
</dbReference>
<evidence type="ECO:0008006" key="3">
    <source>
        <dbReference type="Google" id="ProtNLM"/>
    </source>
</evidence>
<reference evidence="1 2" key="1">
    <citation type="submission" date="2019-03" db="EMBL/GenBank/DDBJ databases">
        <title>Draft genome sequences of novel Actinobacteria.</title>
        <authorList>
            <person name="Sahin N."/>
            <person name="Ay H."/>
            <person name="Saygin H."/>
        </authorList>
    </citation>
    <scope>NUCLEOTIDE SEQUENCE [LARGE SCALE GENOMIC DNA]</scope>
    <source>
        <strain evidence="1 2">KC712</strain>
    </source>
</reference>
<keyword evidence="2" id="KW-1185">Reference proteome</keyword>
<evidence type="ECO:0000313" key="2">
    <source>
        <dbReference type="Proteomes" id="UP000294543"/>
    </source>
</evidence>
<comment type="caution">
    <text evidence="1">The sequence shown here is derived from an EMBL/GenBank/DDBJ whole genome shotgun (WGS) entry which is preliminary data.</text>
</comment>
<evidence type="ECO:0000313" key="1">
    <source>
        <dbReference type="EMBL" id="TDD21158.1"/>
    </source>
</evidence>
<dbReference type="AlphaFoldDB" id="A0A4R4WU90"/>
<name>A0A4R4WU90_9ACTN</name>
<dbReference type="RefSeq" id="WP_132509167.1">
    <property type="nucleotide sequence ID" value="NZ_SMKP01000038.1"/>
</dbReference>
<proteinExistence type="predicted"/>
<dbReference type="EMBL" id="SMKP01000038">
    <property type="protein sequence ID" value="TDD21158.1"/>
    <property type="molecule type" value="Genomic_DNA"/>
</dbReference>
<organism evidence="1 2">
    <name type="scientific">Nonomuraea diastatica</name>
    <dbReference type="NCBI Taxonomy" id="1848329"/>
    <lineage>
        <taxon>Bacteria</taxon>
        <taxon>Bacillati</taxon>
        <taxon>Actinomycetota</taxon>
        <taxon>Actinomycetes</taxon>
        <taxon>Streptosporangiales</taxon>
        <taxon>Streptosporangiaceae</taxon>
        <taxon>Nonomuraea</taxon>
    </lineage>
</organism>
<dbReference type="OrthoDB" id="9774900at2"/>
<protein>
    <recommendedName>
        <fullName evidence="3">Metalloprotease</fullName>
    </recommendedName>
</protein>
<accession>A0A4R4WU90</accession>
<sequence>MRLFMITALAGTLTASLTGPFTGPFTGSSMGTAAMGTTVHPVDRSELTANPLYQAGPLPKTTCREPSVRRGDRELARAYVNAVVACLERAWKRHLTGAGLPYEPVKVRHMNRIPRNHCGLAVDGADSQAWYCEKSRTLIFQIGEEWAANPSDLWLFHTAASMYGYHVQYLTGISAALGELSAGGKAESREQSRRYFLQSSCLGSAFMKSVWPMKGRSAKDWRRFKSLPVGDQDGRNSWYGTTATVRSWVERGFAAGDPGSCNTWAAPAAKVA</sequence>
<gene>
    <name evidence="1" type="ORF">E1294_15695</name>
</gene>